<comment type="similarity">
    <text evidence="1 2">Belongs to the outer membrane factor (OMF) (TC 1.B.17) family.</text>
</comment>
<comment type="subcellular location">
    <subcellularLocation>
        <location evidence="2">Cell membrane</location>
        <topology evidence="2">Lipid-anchor</topology>
    </subcellularLocation>
</comment>
<evidence type="ECO:0000256" key="3">
    <source>
        <dbReference type="SAM" id="MobiDB-lite"/>
    </source>
</evidence>
<dbReference type="PROSITE" id="PS51257">
    <property type="entry name" value="PROKAR_LIPOPROTEIN"/>
    <property type="match status" value="1"/>
</dbReference>
<dbReference type="InterPro" id="IPR003423">
    <property type="entry name" value="OMP_efflux"/>
</dbReference>
<dbReference type="GO" id="GO:0005886">
    <property type="term" value="C:plasma membrane"/>
    <property type="evidence" value="ECO:0007669"/>
    <property type="project" value="UniProtKB-SubCell"/>
</dbReference>
<keyword evidence="2" id="KW-0472">Membrane</keyword>
<dbReference type="AlphaFoldDB" id="A0A518RKE7"/>
<dbReference type="Pfam" id="PF02321">
    <property type="entry name" value="OEP"/>
    <property type="match status" value="2"/>
</dbReference>
<evidence type="ECO:0000256" key="1">
    <source>
        <dbReference type="ARBA" id="ARBA00007613"/>
    </source>
</evidence>
<keyword evidence="2" id="KW-1134">Transmembrane beta strand</keyword>
<dbReference type="NCBIfam" id="TIGR01845">
    <property type="entry name" value="outer_NodT"/>
    <property type="match status" value="1"/>
</dbReference>
<dbReference type="GO" id="GO:0015562">
    <property type="term" value="F:efflux transmembrane transporter activity"/>
    <property type="evidence" value="ECO:0007669"/>
    <property type="project" value="InterPro"/>
</dbReference>
<feature type="compositionally biased region" description="Polar residues" evidence="3">
    <location>
        <begin position="98"/>
        <end position="117"/>
    </location>
</feature>
<feature type="region of interest" description="Disordered" evidence="3">
    <location>
        <begin position="98"/>
        <end position="118"/>
    </location>
</feature>
<gene>
    <name evidence="4" type="ORF">FPZ54_19155</name>
</gene>
<dbReference type="EMBL" id="CP042239">
    <property type="protein sequence ID" value="QDX27921.1"/>
    <property type="molecule type" value="Genomic_DNA"/>
</dbReference>
<dbReference type="Gene3D" id="1.20.1600.10">
    <property type="entry name" value="Outer membrane efflux proteins (OEP)"/>
    <property type="match status" value="1"/>
</dbReference>
<dbReference type="Gene3D" id="2.20.200.10">
    <property type="entry name" value="Outer membrane efflux proteins (OEP)"/>
    <property type="match status" value="1"/>
</dbReference>
<proteinExistence type="inferred from homology"/>
<accession>A0A518RKE7</accession>
<keyword evidence="2" id="KW-0564">Palmitate</keyword>
<name>A0A518RKE7_9SPHN</name>
<dbReference type="KEGG" id="ssua:FPZ54_19155"/>
<dbReference type="PANTHER" id="PTHR30203">
    <property type="entry name" value="OUTER MEMBRANE CATION EFFLUX PROTEIN"/>
    <property type="match status" value="1"/>
</dbReference>
<evidence type="ECO:0000313" key="4">
    <source>
        <dbReference type="EMBL" id="QDX27921.1"/>
    </source>
</evidence>
<dbReference type="OrthoDB" id="9770517at2"/>
<keyword evidence="2" id="KW-0449">Lipoprotein</keyword>
<dbReference type="SUPFAM" id="SSF56954">
    <property type="entry name" value="Outer membrane efflux proteins (OEP)"/>
    <property type="match status" value="1"/>
</dbReference>
<dbReference type="InterPro" id="IPR010131">
    <property type="entry name" value="MdtP/NodT-like"/>
</dbReference>
<dbReference type="PANTHER" id="PTHR30203:SF21">
    <property type="entry name" value="OUTER MEMBRANE COMPONENT OF MULTIDRUG EFFLUX PUMP-RELATED"/>
    <property type="match status" value="1"/>
</dbReference>
<evidence type="ECO:0000256" key="2">
    <source>
        <dbReference type="RuleBase" id="RU362097"/>
    </source>
</evidence>
<keyword evidence="5" id="KW-1185">Reference proteome</keyword>
<dbReference type="RefSeq" id="WP_145849393.1">
    <property type="nucleotide sequence ID" value="NZ_CP042239.1"/>
</dbReference>
<reference evidence="4 5" key="1">
    <citation type="submission" date="2019-07" db="EMBL/GenBank/DDBJ databases">
        <title>Sphingomonas alkalisoli sp. nov., isolated from rhizosphere soil of Suaedae salsa.</title>
        <authorList>
            <person name="Zhang H."/>
            <person name="Xu L."/>
            <person name="Zhang J.-X."/>
            <person name="Sun J.-Q."/>
        </authorList>
    </citation>
    <scope>NUCLEOTIDE SEQUENCE [LARGE SCALE GENOMIC DNA]</scope>
    <source>
        <strain evidence="4 5">XS-10</strain>
    </source>
</reference>
<organism evidence="4 5">
    <name type="scientific">Sphingomonas suaedae</name>
    <dbReference type="NCBI Taxonomy" id="2599297"/>
    <lineage>
        <taxon>Bacteria</taxon>
        <taxon>Pseudomonadati</taxon>
        <taxon>Pseudomonadota</taxon>
        <taxon>Alphaproteobacteria</taxon>
        <taxon>Sphingomonadales</taxon>
        <taxon>Sphingomonadaceae</taxon>
        <taxon>Sphingomonas</taxon>
    </lineage>
</organism>
<keyword evidence="2" id="KW-0812">Transmembrane</keyword>
<dbReference type="Proteomes" id="UP000318055">
    <property type="component" value="Chromosome"/>
</dbReference>
<sequence length="482" mass="50571">MKRLSLLTAALLAGCSVGPTYERPQTPPAAAAAFVDPGMTKVSPGAVEGEWWRLFADPTLDRLVVEALAHNTDIRQASANLKRARAILSESRGARLPGTSTSAGYTRSRTGAESVQGSLPAGVDGVEGDFFQVGLDASYEIDLFGRVSRSIEAARGDVDAAQAALDAARVAVAAETARTYASACGFAAQAAVARETVQLQSRTLDVTQRLFDAGRGTIRDVDQARVLAENARAQVPAFEAERRAALYALATLTGRPPAELDAQADQCATPPGVSALIPVGDGQALLARRPDVRQAERQLAADTARVGVATAALYPSIQLLGSVSLGAQSLDDLGKSSSFNFSLGPLLSWNFPNLTAARARVRQAEAGAEASLAAFDGTVLTALREVEQALARYSGEIERNVALRRADTAATNAARIAVLRFEAGRDSLLQRIDAERERASARATLAQSNAALAEAQVALFKALGGGWETAPEPVRREATPAN</sequence>
<evidence type="ECO:0000313" key="5">
    <source>
        <dbReference type="Proteomes" id="UP000318055"/>
    </source>
</evidence>
<protein>
    <submittedName>
        <fullName evidence="4">TolC family protein</fullName>
    </submittedName>
</protein>